<dbReference type="Pfam" id="PF23282">
    <property type="entry name" value="WHD_ROQ1"/>
    <property type="match status" value="1"/>
</dbReference>
<dbReference type="GeneID" id="115728674"/>
<dbReference type="SUPFAM" id="SSF52540">
    <property type="entry name" value="P-loop containing nucleoside triphosphate hydrolases"/>
    <property type="match status" value="1"/>
</dbReference>
<dbReference type="InterPro" id="IPR058192">
    <property type="entry name" value="WHD_ROQ1-like"/>
</dbReference>
<reference evidence="6" key="1">
    <citation type="submission" date="2025-08" db="UniProtKB">
        <authorList>
            <consortium name="RefSeq"/>
        </authorList>
    </citation>
    <scope>IDENTIFICATION</scope>
    <source>
        <tissue evidence="6">Leaf</tissue>
    </source>
</reference>
<evidence type="ECO:0000313" key="5">
    <source>
        <dbReference type="Proteomes" id="UP000827889"/>
    </source>
</evidence>
<organism evidence="5 6">
    <name type="scientific">Rhodamnia argentea</name>
    <dbReference type="NCBI Taxonomy" id="178133"/>
    <lineage>
        <taxon>Eukaryota</taxon>
        <taxon>Viridiplantae</taxon>
        <taxon>Streptophyta</taxon>
        <taxon>Embryophyta</taxon>
        <taxon>Tracheophyta</taxon>
        <taxon>Spermatophyta</taxon>
        <taxon>Magnoliopsida</taxon>
        <taxon>eudicotyledons</taxon>
        <taxon>Gunneridae</taxon>
        <taxon>Pentapetalae</taxon>
        <taxon>rosids</taxon>
        <taxon>malvids</taxon>
        <taxon>Myrtales</taxon>
        <taxon>Myrtaceae</taxon>
        <taxon>Myrtoideae</taxon>
        <taxon>Myrteae</taxon>
        <taxon>Australasian group</taxon>
        <taxon>Rhodamnia</taxon>
    </lineage>
</organism>
<accession>A0ABM3HBV1</accession>
<dbReference type="InterPro" id="IPR002182">
    <property type="entry name" value="NB-ARC"/>
</dbReference>
<dbReference type="InterPro" id="IPR042197">
    <property type="entry name" value="Apaf_helical"/>
</dbReference>
<dbReference type="SUPFAM" id="SSF46785">
    <property type="entry name" value="Winged helix' DNA-binding domain"/>
    <property type="match status" value="1"/>
</dbReference>
<sequence length="529" mass="60873">MRMEWHDPRMEKRQVQRSVRLHREYHASSESIDPRYAHFVYVSYNKNVNLGEKRHVGSHARNYGENHVENYAENSQIENHVERRQIEHHAERSQTGTRAMGWPGLQRDLEMEEHQEFLVCGRQEGHLVKKIVAKVLSELKRAYLVVSDFLVGVDDSVKEVLGMIGTDTDDVKILGIHGMGGTGKTTLAKIVYNKLCGNFDNCCFLADVRATSRAKGIGFLQTRLISYLSKKAHPIINSMDEGIRTIEQRFSGKKVLILLDDVDEKSALTGLLGRQGCFGLGSRILITTRNVLVLMAFRIHFTYLVHGLDPDRSLQLFSRHAFRRDYPPNEKIEQSREIVELAQGLPLALEVMGSTLYGHKGEMWDEYLDNCKKSGPEEIRSKLMISYDVLDLNHRQIFLNIACLFDGYDKSAVIYMWRDCGLYPTESLEVLQMMALIKTREDNKLWMHEQLKDLGKEIVFQESGGQLEKQNRLWNREDALDLLRRKKTNENLEALSLMLKDLSEHRLALEGFPALPNLKFLQGINSFQI</sequence>
<keyword evidence="1" id="KW-0433">Leucine-rich repeat</keyword>
<gene>
    <name evidence="6" type="primary">LOC115728674</name>
</gene>
<keyword evidence="2" id="KW-0677">Repeat</keyword>
<protein>
    <submittedName>
        <fullName evidence="6">Disease resistance protein L6-like</fullName>
    </submittedName>
</protein>
<evidence type="ECO:0000256" key="1">
    <source>
        <dbReference type="ARBA" id="ARBA00022614"/>
    </source>
</evidence>
<evidence type="ECO:0000256" key="2">
    <source>
        <dbReference type="ARBA" id="ARBA00022737"/>
    </source>
</evidence>
<feature type="domain" description="NB-ARC" evidence="3">
    <location>
        <begin position="155"/>
        <end position="324"/>
    </location>
</feature>
<dbReference type="Gene3D" id="1.10.8.430">
    <property type="entry name" value="Helical domain of apoptotic protease-activating factors"/>
    <property type="match status" value="1"/>
</dbReference>
<name>A0ABM3HBV1_9MYRT</name>
<dbReference type="PANTHER" id="PTHR11017">
    <property type="entry name" value="LEUCINE-RICH REPEAT-CONTAINING PROTEIN"/>
    <property type="match status" value="1"/>
</dbReference>
<dbReference type="InterPro" id="IPR044974">
    <property type="entry name" value="Disease_R_plants"/>
</dbReference>
<dbReference type="PANTHER" id="PTHR11017:SF570">
    <property type="entry name" value="DISEASE RESISTANCE PROTEIN (TIR-NBS CLASS)-RELATED"/>
    <property type="match status" value="1"/>
</dbReference>
<dbReference type="PRINTS" id="PR00364">
    <property type="entry name" value="DISEASERSIST"/>
</dbReference>
<dbReference type="RefSeq" id="XP_048134080.1">
    <property type="nucleotide sequence ID" value="XM_048278123.1"/>
</dbReference>
<evidence type="ECO:0000313" key="6">
    <source>
        <dbReference type="RefSeq" id="XP_048134080.1"/>
    </source>
</evidence>
<keyword evidence="5" id="KW-1185">Reference proteome</keyword>
<dbReference type="InterPro" id="IPR036390">
    <property type="entry name" value="WH_DNA-bd_sf"/>
</dbReference>
<feature type="domain" description="Disease resistance protein Roq1-like winged-helix" evidence="4">
    <location>
        <begin position="393"/>
        <end position="462"/>
    </location>
</feature>
<evidence type="ECO:0000259" key="4">
    <source>
        <dbReference type="Pfam" id="PF23282"/>
    </source>
</evidence>
<evidence type="ECO:0000259" key="3">
    <source>
        <dbReference type="Pfam" id="PF00931"/>
    </source>
</evidence>
<proteinExistence type="predicted"/>
<dbReference type="Proteomes" id="UP000827889">
    <property type="component" value="Chromosome 4"/>
</dbReference>
<dbReference type="InterPro" id="IPR027417">
    <property type="entry name" value="P-loop_NTPase"/>
</dbReference>
<dbReference type="Gene3D" id="3.40.50.300">
    <property type="entry name" value="P-loop containing nucleotide triphosphate hydrolases"/>
    <property type="match status" value="1"/>
</dbReference>
<dbReference type="Pfam" id="PF00931">
    <property type="entry name" value="NB-ARC"/>
    <property type="match status" value="1"/>
</dbReference>